<dbReference type="PANTHER" id="PTHR33912:SF5">
    <property type="entry name" value="F22G5.17"/>
    <property type="match status" value="1"/>
</dbReference>
<dbReference type="EMBL" id="LR862139">
    <property type="protein sequence ID" value="CAD1819001.1"/>
    <property type="molecule type" value="Genomic_DNA"/>
</dbReference>
<protein>
    <submittedName>
        <fullName evidence="2">Uncharacterized protein</fullName>
    </submittedName>
</protein>
<feature type="region of interest" description="Disordered" evidence="1">
    <location>
        <begin position="1"/>
        <end position="44"/>
    </location>
</feature>
<evidence type="ECO:0000313" key="2">
    <source>
        <dbReference type="EMBL" id="CAD1819001.1"/>
    </source>
</evidence>
<feature type="compositionally biased region" description="Basic and acidic residues" evidence="1">
    <location>
        <begin position="15"/>
        <end position="24"/>
    </location>
</feature>
<dbReference type="AlphaFoldDB" id="A0A6V7NK87"/>
<accession>A0A6V7NK87</accession>
<evidence type="ECO:0000256" key="1">
    <source>
        <dbReference type="SAM" id="MobiDB-lite"/>
    </source>
</evidence>
<dbReference type="PANTHER" id="PTHR33912">
    <property type="entry name" value="OS01G0939400 PROTEIN"/>
    <property type="match status" value="1"/>
</dbReference>
<reference evidence="2" key="1">
    <citation type="submission" date="2020-07" db="EMBL/GenBank/DDBJ databases">
        <authorList>
            <person name="Lin J."/>
        </authorList>
    </citation>
    <scope>NUCLEOTIDE SEQUENCE</scope>
</reference>
<proteinExistence type="predicted"/>
<gene>
    <name evidence="2" type="ORF">CB5_LOCUS2212</name>
</gene>
<name>A0A6V7NK87_ANACO</name>
<sequence>MASTAGTCLTNPAEAADRNKKESMQKNSKLQRQKSRLQMQAPSAIQVGRAEPAAVAEWRAAIPLLSPLDVSTAAAAAVPHADRTAAADEVKAADGGAWRHPAAPFYYEPVPGNAPAFVFSYCA</sequence>
<feature type="compositionally biased region" description="Polar residues" evidence="1">
    <location>
        <begin position="1"/>
        <end position="10"/>
    </location>
</feature>
<dbReference type="InterPro" id="IPR040381">
    <property type="entry name" value="At4g14450-like"/>
</dbReference>
<organism evidence="2">
    <name type="scientific">Ananas comosus var. bracteatus</name>
    <name type="common">red pineapple</name>
    <dbReference type="NCBI Taxonomy" id="296719"/>
    <lineage>
        <taxon>Eukaryota</taxon>
        <taxon>Viridiplantae</taxon>
        <taxon>Streptophyta</taxon>
        <taxon>Embryophyta</taxon>
        <taxon>Tracheophyta</taxon>
        <taxon>Spermatophyta</taxon>
        <taxon>Magnoliopsida</taxon>
        <taxon>Liliopsida</taxon>
        <taxon>Poales</taxon>
        <taxon>Bromeliaceae</taxon>
        <taxon>Bromelioideae</taxon>
        <taxon>Ananas</taxon>
    </lineage>
</organism>